<accession>D8LRC2</accession>
<dbReference type="Pfam" id="PF00300">
    <property type="entry name" value="His_Phos_1"/>
    <property type="match status" value="1"/>
</dbReference>
<name>D8LRC2_ECTSI</name>
<dbReference type="Proteomes" id="UP000002630">
    <property type="component" value="Linkage Group LG16"/>
</dbReference>
<gene>
    <name evidence="1" type="ORF">Esi_0064_0087</name>
</gene>
<evidence type="ECO:0000313" key="2">
    <source>
        <dbReference type="Proteomes" id="UP000002630"/>
    </source>
</evidence>
<dbReference type="SUPFAM" id="SSF53254">
    <property type="entry name" value="Phosphoglycerate mutase-like"/>
    <property type="match status" value="1"/>
</dbReference>
<dbReference type="PANTHER" id="PTHR48100">
    <property type="entry name" value="BROAD-SPECIFICITY PHOSPHATASE YOR283W-RELATED"/>
    <property type="match status" value="1"/>
</dbReference>
<dbReference type="InParanoid" id="D8LRC2"/>
<dbReference type="InterPro" id="IPR050275">
    <property type="entry name" value="PGM_Phosphatase"/>
</dbReference>
<reference evidence="1 2" key="1">
    <citation type="journal article" date="2010" name="Nature">
        <title>The Ectocarpus genome and the independent evolution of multicellularity in brown algae.</title>
        <authorList>
            <person name="Cock J.M."/>
            <person name="Sterck L."/>
            <person name="Rouze P."/>
            <person name="Scornet D."/>
            <person name="Allen A.E."/>
            <person name="Amoutzias G."/>
            <person name="Anthouard V."/>
            <person name="Artiguenave F."/>
            <person name="Aury J.M."/>
            <person name="Badger J.H."/>
            <person name="Beszteri B."/>
            <person name="Billiau K."/>
            <person name="Bonnet E."/>
            <person name="Bothwell J.H."/>
            <person name="Bowler C."/>
            <person name="Boyen C."/>
            <person name="Brownlee C."/>
            <person name="Carrano C.J."/>
            <person name="Charrier B."/>
            <person name="Cho G.Y."/>
            <person name="Coelho S.M."/>
            <person name="Collen J."/>
            <person name="Corre E."/>
            <person name="Da Silva C."/>
            <person name="Delage L."/>
            <person name="Delaroque N."/>
            <person name="Dittami S.M."/>
            <person name="Doulbeau S."/>
            <person name="Elias M."/>
            <person name="Farnham G."/>
            <person name="Gachon C.M."/>
            <person name="Gschloessl B."/>
            <person name="Heesch S."/>
            <person name="Jabbari K."/>
            <person name="Jubin C."/>
            <person name="Kawai H."/>
            <person name="Kimura K."/>
            <person name="Kloareg B."/>
            <person name="Kupper F.C."/>
            <person name="Lang D."/>
            <person name="Le Bail A."/>
            <person name="Leblanc C."/>
            <person name="Lerouge P."/>
            <person name="Lohr M."/>
            <person name="Lopez P.J."/>
            <person name="Martens C."/>
            <person name="Maumus F."/>
            <person name="Michel G."/>
            <person name="Miranda-Saavedra D."/>
            <person name="Morales J."/>
            <person name="Moreau H."/>
            <person name="Motomura T."/>
            <person name="Nagasato C."/>
            <person name="Napoli C.A."/>
            <person name="Nelson D.R."/>
            <person name="Nyvall-Collen P."/>
            <person name="Peters A.F."/>
            <person name="Pommier C."/>
            <person name="Potin P."/>
            <person name="Poulain J."/>
            <person name="Quesneville H."/>
            <person name="Read B."/>
            <person name="Rensing S.A."/>
            <person name="Ritter A."/>
            <person name="Rousvoal S."/>
            <person name="Samanta M."/>
            <person name="Samson G."/>
            <person name="Schroeder D.C."/>
            <person name="Segurens B."/>
            <person name="Strittmatter M."/>
            <person name="Tonon T."/>
            <person name="Tregear J.W."/>
            <person name="Valentin K."/>
            <person name="von Dassow P."/>
            <person name="Yamagishi T."/>
            <person name="Van de Peer Y."/>
            <person name="Wincker P."/>
        </authorList>
    </citation>
    <scope>NUCLEOTIDE SEQUENCE [LARGE SCALE GENOMIC DNA]</scope>
    <source>
        <strain evidence="2">Ec32 / CCAP1310/4</strain>
    </source>
</reference>
<dbReference type="EMBL" id="FN649741">
    <property type="protein sequence ID" value="CBN75027.1"/>
    <property type="molecule type" value="Genomic_DNA"/>
</dbReference>
<keyword evidence="2" id="KW-1185">Reference proteome</keyword>
<dbReference type="Gene3D" id="3.40.50.1240">
    <property type="entry name" value="Phosphoglycerate mutase-like"/>
    <property type="match status" value="1"/>
</dbReference>
<evidence type="ECO:0000313" key="1">
    <source>
        <dbReference type="EMBL" id="CBN75027.1"/>
    </source>
</evidence>
<dbReference type="GO" id="GO:0005737">
    <property type="term" value="C:cytoplasm"/>
    <property type="evidence" value="ECO:0007669"/>
    <property type="project" value="TreeGrafter"/>
</dbReference>
<dbReference type="eggNOG" id="KOG4754">
    <property type="taxonomic scope" value="Eukaryota"/>
</dbReference>
<organism evidence="1 2">
    <name type="scientific">Ectocarpus siliculosus</name>
    <name type="common">Brown alga</name>
    <name type="synonym">Conferva siliculosa</name>
    <dbReference type="NCBI Taxonomy" id="2880"/>
    <lineage>
        <taxon>Eukaryota</taxon>
        <taxon>Sar</taxon>
        <taxon>Stramenopiles</taxon>
        <taxon>Ochrophyta</taxon>
        <taxon>PX clade</taxon>
        <taxon>Phaeophyceae</taxon>
        <taxon>Ectocarpales</taxon>
        <taxon>Ectocarpaceae</taxon>
        <taxon>Ectocarpus</taxon>
    </lineage>
</organism>
<dbReference type="AlphaFoldDB" id="D8LRC2"/>
<protein>
    <submittedName>
        <fullName evidence="1">Catalytic, putative</fullName>
    </submittedName>
</protein>
<dbReference type="InterPro" id="IPR013078">
    <property type="entry name" value="His_Pase_superF_clade-1"/>
</dbReference>
<dbReference type="PANTHER" id="PTHR48100:SF61">
    <property type="entry name" value="PHOSPHOGLYCERATE MUTASE"/>
    <property type="match status" value="1"/>
</dbReference>
<dbReference type="InterPro" id="IPR029033">
    <property type="entry name" value="His_PPase_superfam"/>
</dbReference>
<dbReference type="OrthoDB" id="496981at2759"/>
<proteinExistence type="predicted"/>
<sequence length="346" mass="36430">MLGLSPAPSVVLCSPLTRAVQTAIAMFGGSGIPIVAVPEAREAYGRFPCDRHRDRSELELMFGDSVDFSLCAVQDTAWSPHHREEMSQLDRRVAGFVDGLLRREAGHVFVVSHGVFIEATLRQLAHGYPGHIGKNRVHNCDVHSFVFSVAPSSSAAAAAAAAVKPSSTSAAAAAAAGASSCSGGGVGRVPPAAATSTAPPRVEAYLTGQGLALACAARMPLPAVAHVNRTIRRFSGDGLSLTERQFSALLARCEIGAQETRWLYCALDREGGGKVAAGDLLQALVAFHSGGEEAGSVAEPPGAHARHGLMDLRVRYQREMYGTPLANYELLDATFKRILFTVLAMS</sequence>
<dbReference type="EMBL" id="FN648863">
    <property type="protein sequence ID" value="CBN75027.1"/>
    <property type="molecule type" value="Genomic_DNA"/>
</dbReference>
<dbReference type="GO" id="GO:0016791">
    <property type="term" value="F:phosphatase activity"/>
    <property type="evidence" value="ECO:0007669"/>
    <property type="project" value="TreeGrafter"/>
</dbReference>